<dbReference type="Proteomes" id="UP000323876">
    <property type="component" value="Unassembled WGS sequence"/>
</dbReference>
<keyword evidence="3" id="KW-1185">Reference proteome</keyword>
<evidence type="ECO:0000256" key="1">
    <source>
        <dbReference type="SAM" id="MobiDB-lite"/>
    </source>
</evidence>
<dbReference type="AlphaFoldDB" id="A0A5N0EN39"/>
<evidence type="ECO:0000313" key="3">
    <source>
        <dbReference type="Proteomes" id="UP000323876"/>
    </source>
</evidence>
<dbReference type="EMBL" id="VXLC01000001">
    <property type="protein sequence ID" value="KAA8890270.1"/>
    <property type="molecule type" value="Genomic_DNA"/>
</dbReference>
<reference evidence="2 3" key="1">
    <citation type="submission" date="2019-09" db="EMBL/GenBank/DDBJ databases">
        <authorList>
            <person name="Wang X."/>
        </authorList>
    </citation>
    <scope>NUCLEOTIDE SEQUENCE [LARGE SCALE GENOMIC DNA]</scope>
    <source>
        <strain evidence="2 3">CICC 11023</strain>
    </source>
</reference>
<evidence type="ECO:0008006" key="4">
    <source>
        <dbReference type="Google" id="ProtNLM"/>
    </source>
</evidence>
<comment type="caution">
    <text evidence="2">The sequence shown here is derived from an EMBL/GenBank/DDBJ whole genome shotgun (WGS) entry which is preliminary data.</text>
</comment>
<accession>A0A5N0EN39</accession>
<dbReference type="OrthoDB" id="4763377at2"/>
<feature type="region of interest" description="Disordered" evidence="1">
    <location>
        <begin position="151"/>
        <end position="173"/>
    </location>
</feature>
<name>A0A5N0EN39_9NOCA</name>
<evidence type="ECO:0000313" key="2">
    <source>
        <dbReference type="EMBL" id="KAA8890270.1"/>
    </source>
</evidence>
<dbReference type="RefSeq" id="WP_150400184.1">
    <property type="nucleotide sequence ID" value="NZ_VXLC01000001.1"/>
</dbReference>
<sequence>MADISFPAHITITRAPDVDGLPILTAQATVSDGFAMLDLPPGPRGAPGGRGRPRTTFRKMGEIADAAARPTGLGPDDRGCWWHRIDDNGMDVWTGTEWRHSPDAVGPRGAVAEPTTITVTDTVSLENLTEPAVEFAGPGANQKLKVTVPSGLRGPKGPPGASGQITESPDYDKVRAPGAGSILAYDRSTRKFRSVATPLGLGPWSWFQEDFAAERQEDTGRIEGATFAIPPLPFRWRPIVYGHIYTRADAGTSAEATVRLHHSQGEIVATSIAASGDWMYLPVTPCYRDGTTSKVLSPTSDFATVPAGQPANLVVAAEKVGSAGGKIGLSPDRASIVVFAEPIE</sequence>
<proteinExistence type="predicted"/>
<organism evidence="2 3">
    <name type="scientific">Nocardia colli</name>
    <dbReference type="NCBI Taxonomy" id="2545717"/>
    <lineage>
        <taxon>Bacteria</taxon>
        <taxon>Bacillati</taxon>
        <taxon>Actinomycetota</taxon>
        <taxon>Actinomycetes</taxon>
        <taxon>Mycobacteriales</taxon>
        <taxon>Nocardiaceae</taxon>
        <taxon>Nocardia</taxon>
    </lineage>
</organism>
<protein>
    <recommendedName>
        <fullName evidence="4">Minor tail protein</fullName>
    </recommendedName>
</protein>
<gene>
    <name evidence="2" type="ORF">F3087_02885</name>
</gene>